<reference evidence="1 2" key="1">
    <citation type="journal article" date="2021" name="Appl. Environ. Microbiol.">
        <title>Genetic linkage and physical mapping for an oyster mushroom Pleurotus cornucopiae and QTL analysis for the trait cap color.</title>
        <authorList>
            <person name="Zhang Y."/>
            <person name="Gao W."/>
            <person name="Sonnenberg A."/>
            <person name="Chen Q."/>
            <person name="Zhang J."/>
            <person name="Huang C."/>
        </authorList>
    </citation>
    <scope>NUCLEOTIDE SEQUENCE [LARGE SCALE GENOMIC DNA]</scope>
    <source>
        <strain evidence="1">CCMSSC00406</strain>
    </source>
</reference>
<proteinExistence type="predicted"/>
<evidence type="ECO:0000313" key="1">
    <source>
        <dbReference type="EMBL" id="KAG9224007.1"/>
    </source>
</evidence>
<comment type="caution">
    <text evidence="1">The sequence shown here is derived from an EMBL/GenBank/DDBJ whole genome shotgun (WGS) entry which is preliminary data.</text>
</comment>
<dbReference type="Proteomes" id="UP000824881">
    <property type="component" value="Unassembled WGS sequence"/>
</dbReference>
<keyword evidence="2" id="KW-1185">Reference proteome</keyword>
<gene>
    <name evidence="1" type="ORF">CCMSSC00406_0004377</name>
</gene>
<accession>A0ACB7J0C8</accession>
<sequence>MREDSISIPTRVVAIGVGGATSSGKTILAKHLRNCLHNSVIIHQDDFVPPAEKLPVDPEYGFADWDDAPGAIDWDRMTTFLSDLKRAGVLPDDHESFDSLNTTANVSVDDDIIAGWQTRSEKLASEHLEKHGEKLVWAIIDGFLLYWDKRIVSELDVRVFLRVPEDVARNRREDRAYNTPEGDIWKDPPHYWERIVWPAYLRAHKGLFEGEDVVAGNLSGQVEDLILFESTKVEMKDMVEAVMKKVVDTSAQAAPKT</sequence>
<protein>
    <submittedName>
        <fullName evidence="1">Uncharacterized protein</fullName>
    </submittedName>
</protein>
<organism evidence="1 2">
    <name type="scientific">Pleurotus cornucopiae</name>
    <name type="common">Cornucopia mushroom</name>
    <dbReference type="NCBI Taxonomy" id="5321"/>
    <lineage>
        <taxon>Eukaryota</taxon>
        <taxon>Fungi</taxon>
        <taxon>Dikarya</taxon>
        <taxon>Basidiomycota</taxon>
        <taxon>Agaricomycotina</taxon>
        <taxon>Agaricomycetes</taxon>
        <taxon>Agaricomycetidae</taxon>
        <taxon>Agaricales</taxon>
        <taxon>Pleurotineae</taxon>
        <taxon>Pleurotaceae</taxon>
        <taxon>Pleurotus</taxon>
    </lineage>
</organism>
<dbReference type="EMBL" id="WQMT02000004">
    <property type="protein sequence ID" value="KAG9224007.1"/>
    <property type="molecule type" value="Genomic_DNA"/>
</dbReference>
<evidence type="ECO:0000313" key="2">
    <source>
        <dbReference type="Proteomes" id="UP000824881"/>
    </source>
</evidence>
<name>A0ACB7J0C8_PLECO</name>